<dbReference type="Proteomes" id="UP000828390">
    <property type="component" value="Unassembled WGS sequence"/>
</dbReference>
<dbReference type="AlphaFoldDB" id="A0A9D4DQA1"/>
<gene>
    <name evidence="1" type="ORF">DPMN_187294</name>
</gene>
<accession>A0A9D4DQA1</accession>
<organism evidence="1 2">
    <name type="scientific">Dreissena polymorpha</name>
    <name type="common">Zebra mussel</name>
    <name type="synonym">Mytilus polymorpha</name>
    <dbReference type="NCBI Taxonomy" id="45954"/>
    <lineage>
        <taxon>Eukaryota</taxon>
        <taxon>Metazoa</taxon>
        <taxon>Spiralia</taxon>
        <taxon>Lophotrochozoa</taxon>
        <taxon>Mollusca</taxon>
        <taxon>Bivalvia</taxon>
        <taxon>Autobranchia</taxon>
        <taxon>Heteroconchia</taxon>
        <taxon>Euheterodonta</taxon>
        <taxon>Imparidentia</taxon>
        <taxon>Neoheterodontei</taxon>
        <taxon>Myida</taxon>
        <taxon>Dreissenoidea</taxon>
        <taxon>Dreissenidae</taxon>
        <taxon>Dreissena</taxon>
    </lineage>
</organism>
<dbReference type="EMBL" id="JAIWYP010000010">
    <property type="protein sequence ID" value="KAH3752670.1"/>
    <property type="molecule type" value="Genomic_DNA"/>
</dbReference>
<proteinExistence type="predicted"/>
<protein>
    <submittedName>
        <fullName evidence="1">Uncharacterized protein</fullName>
    </submittedName>
</protein>
<comment type="caution">
    <text evidence="1">The sequence shown here is derived from an EMBL/GenBank/DDBJ whole genome shotgun (WGS) entry which is preliminary data.</text>
</comment>
<reference evidence="1" key="2">
    <citation type="submission" date="2020-11" db="EMBL/GenBank/DDBJ databases">
        <authorList>
            <person name="McCartney M.A."/>
            <person name="Auch B."/>
            <person name="Kono T."/>
            <person name="Mallez S."/>
            <person name="Becker A."/>
            <person name="Gohl D.M."/>
            <person name="Silverstein K.A.T."/>
            <person name="Koren S."/>
            <person name="Bechman K.B."/>
            <person name="Herman A."/>
            <person name="Abrahante J.E."/>
            <person name="Garbe J."/>
        </authorList>
    </citation>
    <scope>NUCLEOTIDE SEQUENCE</scope>
    <source>
        <strain evidence="1">Duluth1</strain>
        <tissue evidence="1">Whole animal</tissue>
    </source>
</reference>
<name>A0A9D4DQA1_DREPO</name>
<reference evidence="1" key="1">
    <citation type="journal article" date="2019" name="bioRxiv">
        <title>The Genome of the Zebra Mussel, Dreissena polymorpha: A Resource for Invasive Species Research.</title>
        <authorList>
            <person name="McCartney M.A."/>
            <person name="Auch B."/>
            <person name="Kono T."/>
            <person name="Mallez S."/>
            <person name="Zhang Y."/>
            <person name="Obille A."/>
            <person name="Becker A."/>
            <person name="Abrahante J.E."/>
            <person name="Garbe J."/>
            <person name="Badalamenti J.P."/>
            <person name="Herman A."/>
            <person name="Mangelson H."/>
            <person name="Liachko I."/>
            <person name="Sullivan S."/>
            <person name="Sone E.D."/>
            <person name="Koren S."/>
            <person name="Silverstein K.A.T."/>
            <person name="Beckman K.B."/>
            <person name="Gohl D.M."/>
        </authorList>
    </citation>
    <scope>NUCLEOTIDE SEQUENCE</scope>
    <source>
        <strain evidence="1">Duluth1</strain>
        <tissue evidence="1">Whole animal</tissue>
    </source>
</reference>
<keyword evidence="2" id="KW-1185">Reference proteome</keyword>
<sequence>MQAMRPRGIIAPLQIGLGVQMHRLFGSHFLVGTLNKLGFCSSYHEIQRYQEFCKNTEPNRTCLF</sequence>
<evidence type="ECO:0000313" key="2">
    <source>
        <dbReference type="Proteomes" id="UP000828390"/>
    </source>
</evidence>
<evidence type="ECO:0000313" key="1">
    <source>
        <dbReference type="EMBL" id="KAH3752670.1"/>
    </source>
</evidence>